<evidence type="ECO:0000256" key="1">
    <source>
        <dbReference type="ARBA" id="ARBA00007553"/>
    </source>
</evidence>
<name>E1I9M2_9CHLR</name>
<evidence type="ECO:0000313" key="4">
    <source>
        <dbReference type="EMBL" id="EFO82100.1"/>
    </source>
</evidence>
<dbReference type="GO" id="GO:0008270">
    <property type="term" value="F:zinc ion binding"/>
    <property type="evidence" value="ECO:0007669"/>
    <property type="project" value="InterPro"/>
</dbReference>
<dbReference type="CDD" id="cd06583">
    <property type="entry name" value="PGRP"/>
    <property type="match status" value="1"/>
</dbReference>
<dbReference type="Proteomes" id="UP000054010">
    <property type="component" value="Unassembled WGS sequence"/>
</dbReference>
<dbReference type="NCBIfam" id="TIGR03696">
    <property type="entry name" value="Rhs_assc_core"/>
    <property type="match status" value="1"/>
</dbReference>
<dbReference type="GO" id="GO:0008745">
    <property type="term" value="F:N-acetylmuramoyl-L-alanine amidase activity"/>
    <property type="evidence" value="ECO:0007669"/>
    <property type="project" value="InterPro"/>
</dbReference>
<evidence type="ECO:0000313" key="5">
    <source>
        <dbReference type="Proteomes" id="UP000054010"/>
    </source>
</evidence>
<proteinExistence type="inferred from homology"/>
<dbReference type="eggNOG" id="COG3209">
    <property type="taxonomic scope" value="Bacteria"/>
</dbReference>
<comment type="caution">
    <text evidence="4">The sequence shown here is derived from an EMBL/GenBank/DDBJ whole genome shotgun (WGS) entry which is preliminary data.</text>
</comment>
<dbReference type="InterPro" id="IPR036505">
    <property type="entry name" value="Amidase/PGRP_sf"/>
</dbReference>
<dbReference type="Gene3D" id="2.180.10.10">
    <property type="entry name" value="RHS repeat-associated core"/>
    <property type="match status" value="1"/>
</dbReference>
<accession>E1I9M2</accession>
<dbReference type="AlphaFoldDB" id="E1I9M2"/>
<dbReference type="InterPro" id="IPR002502">
    <property type="entry name" value="Amidase_domain"/>
</dbReference>
<evidence type="ECO:0000259" key="2">
    <source>
        <dbReference type="SMART" id="SM00644"/>
    </source>
</evidence>
<dbReference type="InterPro" id="IPR022385">
    <property type="entry name" value="Rhs_assc_core"/>
</dbReference>
<dbReference type="SUPFAM" id="SSF55846">
    <property type="entry name" value="N-acetylmuramoyl-L-alanine amidase-like"/>
    <property type="match status" value="1"/>
</dbReference>
<dbReference type="HOGENOM" id="CLU_879522_0_0_0"/>
<dbReference type="Pfam" id="PF01510">
    <property type="entry name" value="Amidase_2"/>
    <property type="match status" value="1"/>
</dbReference>
<dbReference type="InterPro" id="IPR015510">
    <property type="entry name" value="PGRP"/>
</dbReference>
<organism evidence="4 5">
    <name type="scientific">Oscillochloris trichoides DG-6</name>
    <dbReference type="NCBI Taxonomy" id="765420"/>
    <lineage>
        <taxon>Bacteria</taxon>
        <taxon>Bacillati</taxon>
        <taxon>Chloroflexota</taxon>
        <taxon>Chloroflexia</taxon>
        <taxon>Chloroflexales</taxon>
        <taxon>Chloroflexineae</taxon>
        <taxon>Oscillochloridaceae</taxon>
        <taxon>Oscillochloris</taxon>
    </lineage>
</organism>
<dbReference type="eggNOG" id="COG3023">
    <property type="taxonomic scope" value="Bacteria"/>
</dbReference>
<feature type="domain" description="Peptidoglycan recognition protein family" evidence="3">
    <location>
        <begin position="105"/>
        <end position="292"/>
    </location>
</feature>
<keyword evidence="5" id="KW-1185">Reference proteome</keyword>
<dbReference type="GO" id="GO:0009253">
    <property type="term" value="P:peptidoglycan catabolic process"/>
    <property type="evidence" value="ECO:0007669"/>
    <property type="project" value="InterPro"/>
</dbReference>
<gene>
    <name evidence="4" type="ORF">OSCT_0023</name>
</gene>
<protein>
    <submittedName>
        <fullName evidence="4">N-acetylmuramoyl-L-alanine amidase</fullName>
    </submittedName>
</protein>
<dbReference type="PANTHER" id="PTHR11022:SF41">
    <property type="entry name" value="PEPTIDOGLYCAN-RECOGNITION PROTEIN LC-RELATED"/>
    <property type="match status" value="1"/>
</dbReference>
<evidence type="ECO:0000259" key="3">
    <source>
        <dbReference type="SMART" id="SM00701"/>
    </source>
</evidence>
<reference evidence="4 5" key="1">
    <citation type="journal article" date="2011" name="J. Bacteriol.">
        <title>Draft genome sequence of the anoxygenic filamentous phototrophic bacterium Oscillochloris trichoides subsp. DG-6.</title>
        <authorList>
            <person name="Kuznetsov B.B."/>
            <person name="Ivanovsky R.N."/>
            <person name="Keppen O.I."/>
            <person name="Sukhacheva M.V."/>
            <person name="Bumazhkin B.K."/>
            <person name="Patutina E.O."/>
            <person name="Beletsky A.V."/>
            <person name="Mardanov A.V."/>
            <person name="Baslerov R.V."/>
            <person name="Panteleeva A.N."/>
            <person name="Kolganova T.V."/>
            <person name="Ravin N.V."/>
            <person name="Skryabin K.G."/>
        </authorList>
    </citation>
    <scope>NUCLEOTIDE SEQUENCE [LARGE SCALE GENOMIC DNA]</scope>
    <source>
        <strain evidence="4 5">DG-6</strain>
    </source>
</reference>
<dbReference type="PANTHER" id="PTHR11022">
    <property type="entry name" value="PEPTIDOGLYCAN RECOGNITION PROTEIN"/>
    <property type="match status" value="1"/>
</dbReference>
<dbReference type="Gene3D" id="3.40.80.10">
    <property type="entry name" value="Peptidoglycan recognition protein-like"/>
    <property type="match status" value="1"/>
</dbReference>
<dbReference type="EMBL" id="ADVR01000001">
    <property type="protein sequence ID" value="EFO82100.1"/>
    <property type="molecule type" value="Genomic_DNA"/>
</dbReference>
<feature type="domain" description="N-acetylmuramoyl-L-alanine amidase" evidence="2">
    <location>
        <begin position="154"/>
        <end position="298"/>
    </location>
</feature>
<dbReference type="InterPro" id="IPR006619">
    <property type="entry name" value="PGRP_domain_met/bac"/>
</dbReference>
<sequence>MRQTLDAGGVPLDHISYDPWGAPQGSAIAPFGFTGELQDTASGSIHLRARWYTPGMGIFASRDSFKGFPEQPYTQHQYVYALSNPVLYTDPTGKYAQLEQKVQQPPIISRSEWGAMNPTQAMRPFCVAGACGFAPYGEGFYDPVTNPSGYACYTDLLPGRSLDDILDTIVIHHEGNDQTYNVREVQRKHMLGNGWTDIGYHYAIDPKGVIYEGRDIGVRGSHVEGQNTGKIGVLLLGDFQPGPEVSIGGIVIWRDTDDPRPTQQQVTMATALIRWLDVKYGIESVGAHRDYVATECPGDNAMPFIPSFNAAAQQNT</sequence>
<comment type="similarity">
    <text evidence="1">Belongs to the N-acetylmuramoyl-L-alanine amidase 2 family.</text>
</comment>
<dbReference type="SMART" id="SM00701">
    <property type="entry name" value="PGRP"/>
    <property type="match status" value="1"/>
</dbReference>
<dbReference type="SMART" id="SM00644">
    <property type="entry name" value="Ami_2"/>
    <property type="match status" value="1"/>
</dbReference>